<dbReference type="EMBL" id="MGBG01000022">
    <property type="protein sequence ID" value="OGK64364.1"/>
    <property type="molecule type" value="Genomic_DNA"/>
</dbReference>
<keyword evidence="9 14" id="KW-0460">Magnesium</keyword>
<gene>
    <name evidence="14" type="primary">lig</name>
    <name evidence="17" type="ORF">A2209_02510</name>
</gene>
<dbReference type="CDD" id="cd07901">
    <property type="entry name" value="Adenylation_DNA_ligase_Arch_LigB"/>
    <property type="match status" value="1"/>
</dbReference>
<evidence type="ECO:0000256" key="9">
    <source>
        <dbReference type="ARBA" id="ARBA00022842"/>
    </source>
</evidence>
<proteinExistence type="inferred from homology"/>
<dbReference type="GO" id="GO:0046872">
    <property type="term" value="F:metal ion binding"/>
    <property type="evidence" value="ECO:0007669"/>
    <property type="project" value="UniProtKB-KW"/>
</dbReference>
<comment type="cofactor">
    <cofactor evidence="14">
        <name>Mg(2+)</name>
        <dbReference type="ChEBI" id="CHEBI:18420"/>
    </cofactor>
</comment>
<evidence type="ECO:0000256" key="12">
    <source>
        <dbReference type="ARBA" id="ARBA00023306"/>
    </source>
</evidence>
<dbReference type="SUPFAM" id="SSF56091">
    <property type="entry name" value="DNA ligase/mRNA capping enzyme, catalytic domain"/>
    <property type="match status" value="1"/>
</dbReference>
<dbReference type="EC" id="6.5.1.1" evidence="14"/>
<dbReference type="SUPFAM" id="SSF117018">
    <property type="entry name" value="ATP-dependent DNA ligase DNA-binding domain"/>
    <property type="match status" value="1"/>
</dbReference>
<evidence type="ECO:0000256" key="13">
    <source>
        <dbReference type="ARBA" id="ARBA00034003"/>
    </source>
</evidence>
<organism evidence="17 18">
    <name type="scientific">Candidatus Roizmanbacteria bacterium RIFOXYA1_FULL_41_12</name>
    <dbReference type="NCBI Taxonomy" id="1802082"/>
    <lineage>
        <taxon>Bacteria</taxon>
        <taxon>Candidatus Roizmaniibacteriota</taxon>
    </lineage>
</organism>
<evidence type="ECO:0000256" key="15">
    <source>
        <dbReference type="RuleBase" id="RU004196"/>
    </source>
</evidence>
<dbReference type="PANTHER" id="PTHR45674:SF4">
    <property type="entry name" value="DNA LIGASE 1"/>
    <property type="match status" value="1"/>
</dbReference>
<feature type="binding site" evidence="14">
    <location>
        <position position="424"/>
    </location>
    <ligand>
        <name>ATP</name>
        <dbReference type="ChEBI" id="CHEBI:30616"/>
    </ligand>
</feature>
<dbReference type="Gene3D" id="1.10.3260.10">
    <property type="entry name" value="DNA ligase, ATP-dependent, N-terminal domain"/>
    <property type="match status" value="1"/>
</dbReference>
<dbReference type="GO" id="GO:0006281">
    <property type="term" value="P:DNA repair"/>
    <property type="evidence" value="ECO:0007669"/>
    <property type="project" value="UniProtKB-UniRule"/>
</dbReference>
<evidence type="ECO:0000256" key="3">
    <source>
        <dbReference type="ARBA" id="ARBA00022618"/>
    </source>
</evidence>
<feature type="binding site" evidence="14">
    <location>
        <position position="302"/>
    </location>
    <ligand>
        <name>ATP</name>
        <dbReference type="ChEBI" id="CHEBI:30616"/>
    </ligand>
</feature>
<keyword evidence="3 14" id="KW-0132">Cell division</keyword>
<keyword evidence="10 14" id="KW-0233">DNA recombination</keyword>
<keyword evidence="5 14" id="KW-0479">Metal-binding</keyword>
<keyword evidence="8 14" id="KW-0067">ATP-binding</keyword>
<keyword evidence="11 14" id="KW-0234">DNA repair</keyword>
<evidence type="ECO:0000313" key="18">
    <source>
        <dbReference type="Proteomes" id="UP000178450"/>
    </source>
</evidence>
<dbReference type="GO" id="GO:0071897">
    <property type="term" value="P:DNA biosynthetic process"/>
    <property type="evidence" value="ECO:0007669"/>
    <property type="project" value="InterPro"/>
</dbReference>
<dbReference type="GO" id="GO:0003910">
    <property type="term" value="F:DNA ligase (ATP) activity"/>
    <property type="evidence" value="ECO:0007669"/>
    <property type="project" value="UniProtKB-UniRule"/>
</dbReference>
<feature type="binding site" evidence="14">
    <location>
        <position position="256"/>
    </location>
    <ligand>
        <name>ATP</name>
        <dbReference type="ChEBI" id="CHEBI:30616"/>
    </ligand>
</feature>
<evidence type="ECO:0000256" key="4">
    <source>
        <dbReference type="ARBA" id="ARBA00022705"/>
    </source>
</evidence>
<dbReference type="InterPro" id="IPR050191">
    <property type="entry name" value="ATP-dep_DNA_ligase"/>
</dbReference>
<dbReference type="GO" id="GO:0006310">
    <property type="term" value="P:DNA recombination"/>
    <property type="evidence" value="ECO:0007669"/>
    <property type="project" value="UniProtKB-UniRule"/>
</dbReference>
<feature type="domain" description="ATP-dependent DNA ligase family profile" evidence="16">
    <location>
        <begin position="330"/>
        <end position="465"/>
    </location>
</feature>
<evidence type="ECO:0000313" key="17">
    <source>
        <dbReference type="EMBL" id="OGK64364.1"/>
    </source>
</evidence>
<keyword evidence="12 14" id="KW-0131">Cell cycle</keyword>
<feature type="binding site" evidence="14">
    <location>
        <position position="342"/>
    </location>
    <ligand>
        <name>ATP</name>
        <dbReference type="ChEBI" id="CHEBI:30616"/>
    </ligand>
</feature>
<dbReference type="InterPro" id="IPR022865">
    <property type="entry name" value="DNA_ligae_ATP-dep_bac/arc"/>
</dbReference>
<dbReference type="GO" id="GO:0005524">
    <property type="term" value="F:ATP binding"/>
    <property type="evidence" value="ECO:0007669"/>
    <property type="project" value="UniProtKB-UniRule"/>
</dbReference>
<reference evidence="17 18" key="1">
    <citation type="journal article" date="2016" name="Nat. Commun.">
        <title>Thousands of microbial genomes shed light on interconnected biogeochemical processes in an aquifer system.</title>
        <authorList>
            <person name="Anantharaman K."/>
            <person name="Brown C.T."/>
            <person name="Hug L.A."/>
            <person name="Sharon I."/>
            <person name="Castelle C.J."/>
            <person name="Probst A.J."/>
            <person name="Thomas B.C."/>
            <person name="Singh A."/>
            <person name="Wilkins M.J."/>
            <person name="Karaoz U."/>
            <person name="Brodie E.L."/>
            <person name="Williams K.H."/>
            <person name="Hubbard S.S."/>
            <person name="Banfield J.F."/>
        </authorList>
    </citation>
    <scope>NUCLEOTIDE SEQUENCE [LARGE SCALE GENOMIC DNA]</scope>
</reference>
<comment type="similarity">
    <text evidence="1 14 15">Belongs to the ATP-dependent DNA ligase family.</text>
</comment>
<evidence type="ECO:0000256" key="10">
    <source>
        <dbReference type="ARBA" id="ARBA00023172"/>
    </source>
</evidence>
<dbReference type="Proteomes" id="UP000178450">
    <property type="component" value="Unassembled WGS sequence"/>
</dbReference>
<protein>
    <recommendedName>
        <fullName evidence="14">Probable DNA ligase</fullName>
        <ecNumber evidence="14">6.5.1.1</ecNumber>
    </recommendedName>
    <alternativeName>
        <fullName evidence="14">Polydeoxyribonucleotide synthase [ATP]</fullName>
    </alternativeName>
</protein>
<keyword evidence="7 14" id="KW-0227">DNA damage</keyword>
<evidence type="ECO:0000256" key="8">
    <source>
        <dbReference type="ARBA" id="ARBA00022840"/>
    </source>
</evidence>
<dbReference type="AlphaFoldDB" id="A0A1F7K926"/>
<evidence type="ECO:0000256" key="1">
    <source>
        <dbReference type="ARBA" id="ARBA00007572"/>
    </source>
</evidence>
<dbReference type="InterPro" id="IPR012308">
    <property type="entry name" value="DNA_ligase_ATP-dep_N"/>
</dbReference>
<feature type="binding site" evidence="14">
    <location>
        <position position="418"/>
    </location>
    <ligand>
        <name>ATP</name>
        <dbReference type="ChEBI" id="CHEBI:30616"/>
    </ligand>
</feature>
<dbReference type="Gene3D" id="3.30.470.30">
    <property type="entry name" value="DNA ligase/mRNA capping enzyme"/>
    <property type="match status" value="1"/>
</dbReference>
<evidence type="ECO:0000256" key="7">
    <source>
        <dbReference type="ARBA" id="ARBA00022763"/>
    </source>
</evidence>
<dbReference type="PANTHER" id="PTHR45674">
    <property type="entry name" value="DNA LIGASE 1/3 FAMILY MEMBER"/>
    <property type="match status" value="1"/>
</dbReference>
<dbReference type="InterPro" id="IPR012340">
    <property type="entry name" value="NA-bd_OB-fold"/>
</dbReference>
<sequence length="578" mass="65640">MQFAEFTQVLSQLEQTSSRLEMTQLLSQLFKKTSAQEIDKVVYLLQGSVVPQYEQLEFGLAERLVFKSFVSSFSLNEAQARQRFKQIGDLGATVEEFRRTNHSLFEASSSLDLLTVFGKLKTLAHQSGTGSQETKLGILSDLFQQLDPLSCRYLVRMVVGKLRLGFSDMTVLDALSWYLKQDKSLKSVIETAYNVRPDLGLIAKLIKTEGIEKIKQIEPEVGVPILMAKAERVGNAGEIIKKIGACAIEPKYDGFRLQIHKMSSGQVKIFSRNLENVVQMFPDLVMAVNQEIAAQNCIFEAEAVGYNPKTKKILPFQEVVQRKRKYQIEEKAKEIPLKLFAFDLLYYNSQSYLNRTYLERRQQLNKVVKSRQQVINLASETIAQNTDLINQLFEQAVSDGLEGIMAKKLSGTYRAGARDWNWIKFKHSYSTRLIDTIDCLVMGFDYGKGKRTDFGLGAFLVGVFDPQTDNFVTVAKIGTGLTDQEWRYLKTQSQSLLTPSRPSIYRVAKQNECDVWLKPGLVVEIRADELSLSPAHTAGLALRFPRLERFRQDKAPHQTTTLPEIQKMQQLQHKSSLK</sequence>
<dbReference type="Pfam" id="PF01068">
    <property type="entry name" value="DNA_ligase_A_M"/>
    <property type="match status" value="1"/>
</dbReference>
<dbReference type="PROSITE" id="PS50160">
    <property type="entry name" value="DNA_LIGASE_A3"/>
    <property type="match status" value="1"/>
</dbReference>
<keyword evidence="4 14" id="KW-0235">DNA replication</keyword>
<dbReference type="NCBIfam" id="TIGR00574">
    <property type="entry name" value="dnl1"/>
    <property type="match status" value="1"/>
</dbReference>
<dbReference type="InterPro" id="IPR012309">
    <property type="entry name" value="DNA_ligase_ATP-dep_C"/>
</dbReference>
<keyword evidence="6 14" id="KW-0547">Nucleotide-binding</keyword>
<evidence type="ECO:0000256" key="11">
    <source>
        <dbReference type="ARBA" id="ARBA00023204"/>
    </source>
</evidence>
<dbReference type="GO" id="GO:0003677">
    <property type="term" value="F:DNA binding"/>
    <property type="evidence" value="ECO:0007669"/>
    <property type="project" value="InterPro"/>
</dbReference>
<dbReference type="InterPro" id="IPR012310">
    <property type="entry name" value="DNA_ligase_ATP-dep_cent"/>
</dbReference>
<dbReference type="HAMAP" id="MF_00407">
    <property type="entry name" value="DNA_ligase"/>
    <property type="match status" value="1"/>
</dbReference>
<evidence type="ECO:0000259" key="16">
    <source>
        <dbReference type="PROSITE" id="PS50160"/>
    </source>
</evidence>
<dbReference type="SUPFAM" id="SSF50249">
    <property type="entry name" value="Nucleic acid-binding proteins"/>
    <property type="match status" value="1"/>
</dbReference>
<evidence type="ECO:0000256" key="6">
    <source>
        <dbReference type="ARBA" id="ARBA00022741"/>
    </source>
</evidence>
<keyword evidence="2 14" id="KW-0436">Ligase</keyword>
<dbReference type="FunFam" id="1.10.3260.10:FF:000007">
    <property type="entry name" value="DNA ligase"/>
    <property type="match status" value="1"/>
</dbReference>
<comment type="catalytic activity">
    <reaction evidence="13 14">
        <text>ATP + (deoxyribonucleotide)n-3'-hydroxyl + 5'-phospho-(deoxyribonucleotide)m = (deoxyribonucleotide)n+m + AMP + diphosphate.</text>
        <dbReference type="EC" id="6.5.1.1"/>
    </reaction>
</comment>
<dbReference type="GO" id="GO:0051301">
    <property type="term" value="P:cell division"/>
    <property type="evidence" value="ECO:0007669"/>
    <property type="project" value="UniProtKB-KW"/>
</dbReference>
<accession>A0A1F7K926</accession>
<evidence type="ECO:0000256" key="2">
    <source>
        <dbReference type="ARBA" id="ARBA00022598"/>
    </source>
</evidence>
<name>A0A1F7K926_9BACT</name>
<dbReference type="Pfam" id="PF04675">
    <property type="entry name" value="DNA_ligase_A_N"/>
    <property type="match status" value="1"/>
</dbReference>
<feature type="active site" description="N6-AMP-lysine intermediate" evidence="14">
    <location>
        <position position="251"/>
    </location>
</feature>
<dbReference type="Pfam" id="PF04679">
    <property type="entry name" value="DNA_ligase_A_C"/>
    <property type="match status" value="1"/>
</dbReference>
<comment type="function">
    <text evidence="14">DNA ligase that seals nicks in double-stranded DNA during DNA replication, DNA recombination and DNA repair.</text>
</comment>
<dbReference type="InterPro" id="IPR036599">
    <property type="entry name" value="DNA_ligase_N_sf"/>
</dbReference>
<feature type="binding site" evidence="14">
    <location>
        <position position="249"/>
    </location>
    <ligand>
        <name>ATP</name>
        <dbReference type="ChEBI" id="CHEBI:30616"/>
    </ligand>
</feature>
<dbReference type="InterPro" id="IPR000977">
    <property type="entry name" value="DNA_ligase_ATP-dep"/>
</dbReference>
<dbReference type="Gene3D" id="2.40.50.140">
    <property type="entry name" value="Nucleic acid-binding proteins"/>
    <property type="match status" value="1"/>
</dbReference>
<evidence type="ECO:0000256" key="5">
    <source>
        <dbReference type="ARBA" id="ARBA00022723"/>
    </source>
</evidence>
<evidence type="ECO:0000256" key="14">
    <source>
        <dbReference type="HAMAP-Rule" id="MF_00407"/>
    </source>
</evidence>
<feature type="binding site" evidence="14">
    <location>
        <position position="272"/>
    </location>
    <ligand>
        <name>ATP</name>
        <dbReference type="ChEBI" id="CHEBI:30616"/>
    </ligand>
</feature>
<comment type="caution">
    <text evidence="17">The sequence shown here is derived from an EMBL/GenBank/DDBJ whole genome shotgun (WGS) entry which is preliminary data.</text>
</comment>
<dbReference type="GO" id="GO:0006273">
    <property type="term" value="P:lagging strand elongation"/>
    <property type="evidence" value="ECO:0007669"/>
    <property type="project" value="TreeGrafter"/>
</dbReference>